<feature type="transmembrane region" description="Helical" evidence="8">
    <location>
        <begin position="270"/>
        <end position="291"/>
    </location>
</feature>
<organism evidence="10 11">
    <name type="scientific">Ureibacillus terrenus</name>
    <dbReference type="NCBI Taxonomy" id="118246"/>
    <lineage>
        <taxon>Bacteria</taxon>
        <taxon>Bacillati</taxon>
        <taxon>Bacillota</taxon>
        <taxon>Bacilli</taxon>
        <taxon>Bacillales</taxon>
        <taxon>Caryophanaceae</taxon>
        <taxon>Ureibacillus</taxon>
    </lineage>
</organism>
<reference evidence="10 11" key="1">
    <citation type="submission" date="2019-06" db="EMBL/GenBank/DDBJ databases">
        <title>Genome sequence of Ureibacillus terrenus.</title>
        <authorList>
            <person name="Maclea K.S."/>
            <person name="Simoes M."/>
        </authorList>
    </citation>
    <scope>NUCLEOTIDE SEQUENCE [LARGE SCALE GENOMIC DNA]</scope>
    <source>
        <strain evidence="10 11">ATCC BAA-384</strain>
    </source>
</reference>
<dbReference type="SUPFAM" id="SSF103481">
    <property type="entry name" value="Multidrug resistance efflux transporter EmrE"/>
    <property type="match status" value="2"/>
</dbReference>
<feature type="transmembrane region" description="Helical" evidence="8">
    <location>
        <begin position="75"/>
        <end position="94"/>
    </location>
</feature>
<keyword evidence="7 8" id="KW-0472">Membrane</keyword>
<name>A0A540V5W8_9BACL</name>
<dbReference type="InterPro" id="IPR037185">
    <property type="entry name" value="EmrE-like"/>
</dbReference>
<dbReference type="InterPro" id="IPR000620">
    <property type="entry name" value="EamA_dom"/>
</dbReference>
<accession>A0A540V5W8</accession>
<dbReference type="GO" id="GO:0005886">
    <property type="term" value="C:plasma membrane"/>
    <property type="evidence" value="ECO:0007669"/>
    <property type="project" value="UniProtKB-SubCell"/>
</dbReference>
<evidence type="ECO:0000256" key="6">
    <source>
        <dbReference type="ARBA" id="ARBA00022989"/>
    </source>
</evidence>
<evidence type="ECO:0000256" key="2">
    <source>
        <dbReference type="ARBA" id="ARBA00007362"/>
    </source>
</evidence>
<keyword evidence="4" id="KW-1003">Cell membrane</keyword>
<dbReference type="PANTHER" id="PTHR22911">
    <property type="entry name" value="ACYL-MALONYL CONDENSING ENZYME-RELATED"/>
    <property type="match status" value="1"/>
</dbReference>
<dbReference type="RefSeq" id="WP_141600702.1">
    <property type="nucleotide sequence ID" value="NZ_JARMSB010000004.1"/>
</dbReference>
<sequence length="293" mass="33288">MTEERKGMFNAIFAYAIWGVFPVYWKLLEHVNSLEILLNRIIWSFVFTCMFIFIISQKKEFFQDLKSLWLNKKMFFGLMAASFVISCNWFLYIWAVTHEHVVETSLGYYINPLITVLFGVVFFKEHLSKGQIAAVFIAFTGVAIMAVRYGKIPWVALGIAFSFAIYGALKKKIQLDAKRGLAIETMFILPFALVLYIYLMSTNNTSFLQLDWKTDLLLIFGGVVTAYPLILFAKGAKALPQSVLGFIQYLAPTLILILGAAVYGEPFTTVELISFGFIWVAIVVFSLSTMIKN</sequence>
<feature type="transmembrane region" description="Helical" evidence="8">
    <location>
        <begin position="152"/>
        <end position="169"/>
    </location>
</feature>
<feature type="transmembrane region" description="Helical" evidence="8">
    <location>
        <begin position="243"/>
        <end position="264"/>
    </location>
</feature>
<comment type="caution">
    <text evidence="10">The sequence shown here is derived from an EMBL/GenBank/DDBJ whole genome shotgun (WGS) entry which is preliminary data.</text>
</comment>
<evidence type="ECO:0000256" key="7">
    <source>
        <dbReference type="ARBA" id="ARBA00023136"/>
    </source>
</evidence>
<keyword evidence="3" id="KW-0813">Transport</keyword>
<dbReference type="PANTHER" id="PTHR22911:SF137">
    <property type="entry name" value="SOLUTE CARRIER FAMILY 35 MEMBER G2-RELATED"/>
    <property type="match status" value="1"/>
</dbReference>
<evidence type="ECO:0000256" key="4">
    <source>
        <dbReference type="ARBA" id="ARBA00022475"/>
    </source>
</evidence>
<evidence type="ECO:0000313" key="11">
    <source>
        <dbReference type="Proteomes" id="UP000315753"/>
    </source>
</evidence>
<feature type="transmembrane region" description="Helical" evidence="8">
    <location>
        <begin position="106"/>
        <end position="123"/>
    </location>
</feature>
<evidence type="ECO:0000256" key="3">
    <source>
        <dbReference type="ARBA" id="ARBA00022448"/>
    </source>
</evidence>
<dbReference type="Proteomes" id="UP000315753">
    <property type="component" value="Unassembled WGS sequence"/>
</dbReference>
<feature type="transmembrane region" description="Helical" evidence="8">
    <location>
        <begin position="7"/>
        <end position="25"/>
    </location>
</feature>
<feature type="transmembrane region" description="Helical" evidence="8">
    <location>
        <begin position="212"/>
        <end position="231"/>
    </location>
</feature>
<feature type="transmembrane region" description="Helical" evidence="8">
    <location>
        <begin position="37"/>
        <end position="55"/>
    </location>
</feature>
<dbReference type="NCBIfam" id="TIGR00688">
    <property type="entry name" value="rarD"/>
    <property type="match status" value="1"/>
</dbReference>
<dbReference type="OrthoDB" id="369870at2"/>
<evidence type="ECO:0000259" key="9">
    <source>
        <dbReference type="Pfam" id="PF00892"/>
    </source>
</evidence>
<feature type="transmembrane region" description="Helical" evidence="8">
    <location>
        <begin position="181"/>
        <end position="200"/>
    </location>
</feature>
<evidence type="ECO:0000256" key="1">
    <source>
        <dbReference type="ARBA" id="ARBA00004651"/>
    </source>
</evidence>
<proteinExistence type="inferred from homology"/>
<protein>
    <submittedName>
        <fullName evidence="10">EamA family transporter RarD</fullName>
    </submittedName>
</protein>
<feature type="transmembrane region" description="Helical" evidence="8">
    <location>
        <begin position="130"/>
        <end position="146"/>
    </location>
</feature>
<evidence type="ECO:0000256" key="8">
    <source>
        <dbReference type="SAM" id="Phobius"/>
    </source>
</evidence>
<keyword evidence="5 8" id="KW-0812">Transmembrane</keyword>
<evidence type="ECO:0000313" key="10">
    <source>
        <dbReference type="EMBL" id="TQE92149.1"/>
    </source>
</evidence>
<dbReference type="AlphaFoldDB" id="A0A540V5W8"/>
<comment type="subcellular location">
    <subcellularLocation>
        <location evidence="1">Cell membrane</location>
        <topology evidence="1">Multi-pass membrane protein</topology>
    </subcellularLocation>
</comment>
<feature type="domain" description="EamA" evidence="9">
    <location>
        <begin position="155"/>
        <end position="286"/>
    </location>
</feature>
<evidence type="ECO:0000256" key="5">
    <source>
        <dbReference type="ARBA" id="ARBA00022692"/>
    </source>
</evidence>
<dbReference type="Pfam" id="PF00892">
    <property type="entry name" value="EamA"/>
    <property type="match status" value="2"/>
</dbReference>
<dbReference type="EMBL" id="VIGD01000001">
    <property type="protein sequence ID" value="TQE92149.1"/>
    <property type="molecule type" value="Genomic_DNA"/>
</dbReference>
<keyword evidence="11" id="KW-1185">Reference proteome</keyword>
<gene>
    <name evidence="10" type="primary">rarD</name>
    <name evidence="10" type="ORF">FKZ59_00130</name>
</gene>
<dbReference type="InterPro" id="IPR004626">
    <property type="entry name" value="RarD"/>
</dbReference>
<comment type="similarity">
    <text evidence="2">Belongs to the EamA transporter family.</text>
</comment>
<keyword evidence="6 8" id="KW-1133">Transmembrane helix</keyword>
<feature type="domain" description="EamA" evidence="9">
    <location>
        <begin position="6"/>
        <end position="145"/>
    </location>
</feature>